<evidence type="ECO:0000313" key="10">
    <source>
        <dbReference type="Proteomes" id="UP000318331"/>
    </source>
</evidence>
<dbReference type="GO" id="GO:0019150">
    <property type="term" value="F:D-ribulokinase activity"/>
    <property type="evidence" value="ECO:0007669"/>
    <property type="project" value="TreeGrafter"/>
</dbReference>
<keyword evidence="5" id="KW-0054">Arabinose catabolism</keyword>
<keyword evidence="6" id="KW-0119">Carbohydrate metabolism</keyword>
<dbReference type="InterPro" id="IPR018485">
    <property type="entry name" value="FGGY_C"/>
</dbReference>
<sequence>MSLFLAIDVGTESARAAVFTDDGHTVGEGQRGYATRFPQPGWAEQDPLEWWNSAAQACRQALTAAGTTTVDAVSVATTASSVVFLDVHGSPVHPAILWMDSRSVLESQKTAKTEHPALAFSGGSDSSEWLVPKAMWFAKNRPELYRDSRYIGESVDYLTYRLTGEWVGSRLNATCKWNYDHRIGELPVDLYEALGVPDLHTKLPSRIQEVGAPVAPLSDAAAQDLGLTNRPIVGTGGIDAHLSLLPLRGISANPVSIVAGTSNAFVAEADEPSFSPTIWGPYPGALTEGRWLIEGGQVSAGSSLTWLAEKIVGQKRENIAQFVAEASRIAPASHGLLMIDNLMGNRTPYRDPELRGAFLGLTLGTTAAALYRAAVEGVAFGTRQVLESFATVGVDTTDVFMTGGIRHNPLWLHTTADALGRPITLVTNSNMTLSACAAIGAVAAGVEKDLAAAAKLFPVGTRVIEPSPESTTALSDSYALYVEATAVTAGIHHRLSQLATAAARRNGAES</sequence>
<dbReference type="Pfam" id="PF02782">
    <property type="entry name" value="FGGY_C"/>
    <property type="match status" value="1"/>
</dbReference>
<keyword evidence="1" id="KW-0808">Transferase</keyword>
<evidence type="ECO:0000256" key="4">
    <source>
        <dbReference type="ARBA" id="ARBA00022840"/>
    </source>
</evidence>
<organism evidence="9 10">
    <name type="scientific">Klugiella xanthotipulae</name>
    <dbReference type="NCBI Taxonomy" id="244735"/>
    <lineage>
        <taxon>Bacteria</taxon>
        <taxon>Bacillati</taxon>
        <taxon>Actinomycetota</taxon>
        <taxon>Actinomycetes</taxon>
        <taxon>Micrococcales</taxon>
        <taxon>Microbacteriaceae</taxon>
        <taxon>Klugiella</taxon>
    </lineage>
</organism>
<dbReference type="EMBL" id="VFPN01000002">
    <property type="protein sequence ID" value="TQM63118.1"/>
    <property type="molecule type" value="Genomic_DNA"/>
</dbReference>
<evidence type="ECO:0000256" key="2">
    <source>
        <dbReference type="ARBA" id="ARBA00022741"/>
    </source>
</evidence>
<dbReference type="InterPro" id="IPR018484">
    <property type="entry name" value="FGGY_N"/>
</dbReference>
<keyword evidence="2" id="KW-0547">Nucleotide-binding</keyword>
<feature type="domain" description="Carbohydrate kinase FGGY C-terminal" evidence="8">
    <location>
        <begin position="256"/>
        <end position="443"/>
    </location>
</feature>
<dbReference type="GO" id="GO:0005524">
    <property type="term" value="F:ATP binding"/>
    <property type="evidence" value="ECO:0007669"/>
    <property type="project" value="UniProtKB-KW"/>
</dbReference>
<name>A0A543HXN3_9MICO</name>
<comment type="caution">
    <text evidence="9">The sequence shown here is derived from an EMBL/GenBank/DDBJ whole genome shotgun (WGS) entry which is preliminary data.</text>
</comment>
<reference evidence="9 10" key="1">
    <citation type="submission" date="2019-06" db="EMBL/GenBank/DDBJ databases">
        <title>Sequencing the genomes of 1000 actinobacteria strains.</title>
        <authorList>
            <person name="Klenk H.-P."/>
        </authorList>
    </citation>
    <scope>NUCLEOTIDE SEQUENCE [LARGE SCALE GENOMIC DNA]</scope>
    <source>
        <strain evidence="9 10">DSM 18031</strain>
    </source>
</reference>
<dbReference type="SUPFAM" id="SSF53067">
    <property type="entry name" value="Actin-like ATPase domain"/>
    <property type="match status" value="2"/>
</dbReference>
<dbReference type="RefSeq" id="WP_141917039.1">
    <property type="nucleotide sequence ID" value="NZ_BAAAYS010000002.1"/>
</dbReference>
<evidence type="ECO:0000256" key="6">
    <source>
        <dbReference type="ARBA" id="ARBA00023277"/>
    </source>
</evidence>
<dbReference type="InterPro" id="IPR043129">
    <property type="entry name" value="ATPase_NBD"/>
</dbReference>
<dbReference type="PANTHER" id="PTHR43435:SF4">
    <property type="entry name" value="FGGY CARBOHYDRATE KINASE DOMAIN-CONTAINING PROTEIN"/>
    <property type="match status" value="1"/>
</dbReference>
<keyword evidence="10" id="KW-1185">Reference proteome</keyword>
<feature type="domain" description="Carbohydrate kinase FGGY N-terminal" evidence="7">
    <location>
        <begin position="4"/>
        <end position="245"/>
    </location>
</feature>
<dbReference type="OrthoDB" id="9782710at2"/>
<dbReference type="InterPro" id="IPR005929">
    <property type="entry name" value="Ribulokinase"/>
</dbReference>
<dbReference type="AlphaFoldDB" id="A0A543HXN3"/>
<dbReference type="GO" id="GO:0019569">
    <property type="term" value="P:L-arabinose catabolic process to D-xylulose 5-phosphate"/>
    <property type="evidence" value="ECO:0007669"/>
    <property type="project" value="InterPro"/>
</dbReference>
<evidence type="ECO:0000313" key="9">
    <source>
        <dbReference type="EMBL" id="TQM63118.1"/>
    </source>
</evidence>
<dbReference type="GO" id="GO:0005737">
    <property type="term" value="C:cytoplasm"/>
    <property type="evidence" value="ECO:0007669"/>
    <property type="project" value="TreeGrafter"/>
</dbReference>
<dbReference type="CDD" id="cd07781">
    <property type="entry name" value="ASKHA_NBD_FGGY_L-RBK"/>
    <property type="match status" value="1"/>
</dbReference>
<evidence type="ECO:0000256" key="1">
    <source>
        <dbReference type="ARBA" id="ARBA00022679"/>
    </source>
</evidence>
<accession>A0A543HXN3</accession>
<evidence type="ECO:0000259" key="7">
    <source>
        <dbReference type="Pfam" id="PF00370"/>
    </source>
</evidence>
<keyword evidence="3 9" id="KW-0418">Kinase</keyword>
<dbReference type="PIRSF" id="PIRSF000538">
    <property type="entry name" value="GlpK"/>
    <property type="match status" value="1"/>
</dbReference>
<evidence type="ECO:0000256" key="3">
    <source>
        <dbReference type="ARBA" id="ARBA00022777"/>
    </source>
</evidence>
<evidence type="ECO:0000259" key="8">
    <source>
        <dbReference type="Pfam" id="PF02782"/>
    </source>
</evidence>
<dbReference type="Proteomes" id="UP000318331">
    <property type="component" value="Unassembled WGS sequence"/>
</dbReference>
<dbReference type="Gene3D" id="3.30.420.40">
    <property type="match status" value="2"/>
</dbReference>
<gene>
    <name evidence="9" type="ORF">FB466_1369</name>
</gene>
<protein>
    <submittedName>
        <fullName evidence="9">FGGY-family pentulose kinase</fullName>
    </submittedName>
</protein>
<evidence type="ECO:0000256" key="5">
    <source>
        <dbReference type="ARBA" id="ARBA00022935"/>
    </source>
</evidence>
<keyword evidence="4" id="KW-0067">ATP-binding</keyword>
<dbReference type="Pfam" id="PF00370">
    <property type="entry name" value="FGGY_N"/>
    <property type="match status" value="1"/>
</dbReference>
<dbReference type="GO" id="GO:0008741">
    <property type="term" value="F:ribulokinase activity"/>
    <property type="evidence" value="ECO:0007669"/>
    <property type="project" value="InterPro"/>
</dbReference>
<dbReference type="PANTHER" id="PTHR43435">
    <property type="entry name" value="RIBULOKINASE"/>
    <property type="match status" value="1"/>
</dbReference>
<dbReference type="InterPro" id="IPR000577">
    <property type="entry name" value="Carb_kinase_FGGY"/>
</dbReference>
<proteinExistence type="predicted"/>